<keyword evidence="6" id="KW-0175">Coiled coil</keyword>
<sequence length="104" mass="11766">MSENSIPVTVHILDKEYRVACKQGEEDSLIATARFVDMKMREIRSSGKVLGTDRIAVMTALNLAHELLDKQSQKNETGQNMSYRLRAMQQKIDAALSKENQLDL</sequence>
<evidence type="ECO:0000256" key="8">
    <source>
        <dbReference type="ARBA" id="ARBA00023306"/>
    </source>
</evidence>
<evidence type="ECO:0000256" key="11">
    <source>
        <dbReference type="ARBA" id="ARBA00033158"/>
    </source>
</evidence>
<dbReference type="Gene3D" id="3.30.160.880">
    <property type="entry name" value="Cell division protein ZapA protomer, N-terminal domain"/>
    <property type="match status" value="1"/>
</dbReference>
<organism evidence="12 13">
    <name type="scientific">Sedimenticola selenatireducens</name>
    <dbReference type="NCBI Taxonomy" id="191960"/>
    <lineage>
        <taxon>Bacteria</taxon>
        <taxon>Pseudomonadati</taxon>
        <taxon>Pseudomonadota</taxon>
        <taxon>Gammaproteobacteria</taxon>
        <taxon>Chromatiales</taxon>
        <taxon>Sedimenticolaceae</taxon>
        <taxon>Sedimenticola</taxon>
    </lineage>
</organism>
<keyword evidence="4" id="KW-0963">Cytoplasm</keyword>
<dbReference type="InterPro" id="IPR036192">
    <property type="entry name" value="Cell_div_ZapA-like_sf"/>
</dbReference>
<comment type="subunit">
    <text evidence="10">Homodimer. Interacts with FtsZ.</text>
</comment>
<evidence type="ECO:0000256" key="1">
    <source>
        <dbReference type="ARBA" id="ARBA00004496"/>
    </source>
</evidence>
<keyword evidence="7" id="KW-0717">Septation</keyword>
<dbReference type="GO" id="GO:0000921">
    <property type="term" value="P:septin ring assembly"/>
    <property type="evidence" value="ECO:0007669"/>
    <property type="project" value="TreeGrafter"/>
</dbReference>
<reference evidence="12 13" key="1">
    <citation type="submission" date="2019-07" db="EMBL/GenBank/DDBJ databases">
        <title>The pathways for chlorine oxyanion respiration interact through the shared metabolite chlorate.</title>
        <authorList>
            <person name="Barnum T.P."/>
            <person name="Cheng Y."/>
            <person name="Hill K.A."/>
            <person name="Lucas L.N."/>
            <person name="Carlson H.K."/>
            <person name="Coates J.D."/>
        </authorList>
    </citation>
    <scope>NUCLEOTIDE SEQUENCE [LARGE SCALE GENOMIC DNA]</scope>
    <source>
        <strain evidence="12 13">BK-1</strain>
    </source>
</reference>
<dbReference type="GO" id="GO:0043093">
    <property type="term" value="P:FtsZ-dependent cytokinesis"/>
    <property type="evidence" value="ECO:0007669"/>
    <property type="project" value="TreeGrafter"/>
</dbReference>
<comment type="function">
    <text evidence="9">Activator of cell division through the inhibition of FtsZ GTPase activity, therefore promoting FtsZ assembly into bundles of protofilaments necessary for the formation of the division Z ring. It is recruited early at mid-cell but it is not essential for cell division.</text>
</comment>
<accession>A0A558DT33</accession>
<dbReference type="OrthoDB" id="5772359at2"/>
<dbReference type="GO" id="GO:0030428">
    <property type="term" value="C:cell septum"/>
    <property type="evidence" value="ECO:0007669"/>
    <property type="project" value="TreeGrafter"/>
</dbReference>
<dbReference type="InterPro" id="IPR007838">
    <property type="entry name" value="Cell_div_ZapA-like"/>
</dbReference>
<comment type="subcellular location">
    <subcellularLocation>
        <location evidence="1">Cytoplasm</location>
    </subcellularLocation>
</comment>
<keyword evidence="13" id="KW-1185">Reference proteome</keyword>
<dbReference type="RefSeq" id="WP_144357780.1">
    <property type="nucleotide sequence ID" value="NZ_VMNH01000005.1"/>
</dbReference>
<dbReference type="GO" id="GO:0005829">
    <property type="term" value="C:cytosol"/>
    <property type="evidence" value="ECO:0007669"/>
    <property type="project" value="TreeGrafter"/>
</dbReference>
<evidence type="ECO:0000256" key="7">
    <source>
        <dbReference type="ARBA" id="ARBA00023210"/>
    </source>
</evidence>
<gene>
    <name evidence="12" type="ORF">FHP88_04275</name>
</gene>
<keyword evidence="5 12" id="KW-0132">Cell division</keyword>
<evidence type="ECO:0000256" key="9">
    <source>
        <dbReference type="ARBA" id="ARBA00024910"/>
    </source>
</evidence>
<dbReference type="Proteomes" id="UP000316649">
    <property type="component" value="Unassembled WGS sequence"/>
</dbReference>
<evidence type="ECO:0000256" key="6">
    <source>
        <dbReference type="ARBA" id="ARBA00023054"/>
    </source>
</evidence>
<dbReference type="EMBL" id="VMNH01000005">
    <property type="protein sequence ID" value="TVO76650.1"/>
    <property type="molecule type" value="Genomic_DNA"/>
</dbReference>
<dbReference type="PANTHER" id="PTHR34981:SF1">
    <property type="entry name" value="CELL DIVISION PROTEIN ZAPA"/>
    <property type="match status" value="1"/>
</dbReference>
<evidence type="ECO:0000256" key="5">
    <source>
        <dbReference type="ARBA" id="ARBA00022618"/>
    </source>
</evidence>
<evidence type="ECO:0000256" key="4">
    <source>
        <dbReference type="ARBA" id="ARBA00022490"/>
    </source>
</evidence>
<evidence type="ECO:0000256" key="2">
    <source>
        <dbReference type="ARBA" id="ARBA00010074"/>
    </source>
</evidence>
<dbReference type="GO" id="GO:0000917">
    <property type="term" value="P:division septum assembly"/>
    <property type="evidence" value="ECO:0007669"/>
    <property type="project" value="UniProtKB-KW"/>
</dbReference>
<dbReference type="GO" id="GO:0032153">
    <property type="term" value="C:cell division site"/>
    <property type="evidence" value="ECO:0007669"/>
    <property type="project" value="TreeGrafter"/>
</dbReference>
<comment type="similarity">
    <text evidence="2">Belongs to the ZapA family. Type 1 subfamily.</text>
</comment>
<keyword evidence="8" id="KW-0131">Cell cycle</keyword>
<dbReference type="SUPFAM" id="SSF102829">
    <property type="entry name" value="Cell division protein ZapA-like"/>
    <property type="match status" value="1"/>
</dbReference>
<comment type="caution">
    <text evidence="12">The sequence shown here is derived from an EMBL/GenBank/DDBJ whole genome shotgun (WGS) entry which is preliminary data.</text>
</comment>
<name>A0A558DT33_9GAMM</name>
<dbReference type="Gene3D" id="1.20.5.50">
    <property type="match status" value="1"/>
</dbReference>
<protein>
    <recommendedName>
        <fullName evidence="3">Cell division protein ZapA</fullName>
    </recommendedName>
    <alternativeName>
        <fullName evidence="11">Z ring-associated protein ZapA</fullName>
    </alternativeName>
</protein>
<dbReference type="AlphaFoldDB" id="A0A558DT33"/>
<dbReference type="InterPro" id="IPR042233">
    <property type="entry name" value="Cell_div_ZapA_N"/>
</dbReference>
<evidence type="ECO:0000256" key="10">
    <source>
        <dbReference type="ARBA" id="ARBA00026068"/>
    </source>
</evidence>
<proteinExistence type="inferred from homology"/>
<evidence type="ECO:0000256" key="3">
    <source>
        <dbReference type="ARBA" id="ARBA00015195"/>
    </source>
</evidence>
<evidence type="ECO:0000313" key="12">
    <source>
        <dbReference type="EMBL" id="TVO76650.1"/>
    </source>
</evidence>
<dbReference type="PANTHER" id="PTHR34981">
    <property type="entry name" value="CELL DIVISION PROTEIN ZAPA"/>
    <property type="match status" value="1"/>
</dbReference>
<dbReference type="Pfam" id="PF05164">
    <property type="entry name" value="ZapA"/>
    <property type="match status" value="1"/>
</dbReference>
<evidence type="ECO:0000313" key="13">
    <source>
        <dbReference type="Proteomes" id="UP000316649"/>
    </source>
</evidence>